<evidence type="ECO:0000313" key="2">
    <source>
        <dbReference type="EMBL" id="CAE8613064.1"/>
    </source>
</evidence>
<feature type="compositionally biased region" description="Low complexity" evidence="1">
    <location>
        <begin position="187"/>
        <end position="204"/>
    </location>
</feature>
<dbReference type="EMBL" id="CAJNNV010025196">
    <property type="protein sequence ID" value="CAE8613064.1"/>
    <property type="molecule type" value="Genomic_DNA"/>
</dbReference>
<dbReference type="AlphaFoldDB" id="A0A813FQY9"/>
<name>A0A813FQY9_POLGL</name>
<organism evidence="2 3">
    <name type="scientific">Polarella glacialis</name>
    <name type="common">Dinoflagellate</name>
    <dbReference type="NCBI Taxonomy" id="89957"/>
    <lineage>
        <taxon>Eukaryota</taxon>
        <taxon>Sar</taxon>
        <taxon>Alveolata</taxon>
        <taxon>Dinophyceae</taxon>
        <taxon>Suessiales</taxon>
        <taxon>Suessiaceae</taxon>
        <taxon>Polarella</taxon>
    </lineage>
</organism>
<reference evidence="2" key="1">
    <citation type="submission" date="2021-02" db="EMBL/GenBank/DDBJ databases">
        <authorList>
            <person name="Dougan E. K."/>
            <person name="Rhodes N."/>
            <person name="Thang M."/>
            <person name="Chan C."/>
        </authorList>
    </citation>
    <scope>NUCLEOTIDE SEQUENCE</scope>
</reference>
<dbReference type="OrthoDB" id="1302410at2759"/>
<feature type="region of interest" description="Disordered" evidence="1">
    <location>
        <begin position="95"/>
        <end position="152"/>
    </location>
</feature>
<feature type="compositionally biased region" description="Low complexity" evidence="1">
    <location>
        <begin position="117"/>
        <end position="131"/>
    </location>
</feature>
<feature type="region of interest" description="Disordered" evidence="1">
    <location>
        <begin position="187"/>
        <end position="212"/>
    </location>
</feature>
<keyword evidence="3" id="KW-1185">Reference proteome</keyword>
<accession>A0A813FQY9</accession>
<evidence type="ECO:0000256" key="1">
    <source>
        <dbReference type="SAM" id="MobiDB-lite"/>
    </source>
</evidence>
<comment type="caution">
    <text evidence="2">The sequence shown here is derived from an EMBL/GenBank/DDBJ whole genome shotgun (WGS) entry which is preliminary data.</text>
</comment>
<sequence length="212" mass="21538">MAAQGDGCLPEEQEQGMAKFGRNSKAGTELGAESRAALRWQYVATPRPSQGECAQARVHTATKLAGGSPGNKAVQVAPGAVSVKTLGACERTLRFDDNSAARSSSTPPVDFWGPAPTRSGAAGSTAGSRTAKLTPHAREAPPLAAMKPRSGPHVAVTSRVVLQPNPNFDDSPPPMPTRTAATGVAFSKAAAASRSSAPVQAAKPLAPPAAVP</sequence>
<protein>
    <submittedName>
        <fullName evidence="2">Uncharacterized protein</fullName>
    </submittedName>
</protein>
<dbReference type="Proteomes" id="UP000654075">
    <property type="component" value="Unassembled WGS sequence"/>
</dbReference>
<feature type="non-terminal residue" evidence="2">
    <location>
        <position position="212"/>
    </location>
</feature>
<feature type="region of interest" description="Disordered" evidence="1">
    <location>
        <begin position="1"/>
        <end position="32"/>
    </location>
</feature>
<evidence type="ECO:0000313" key="3">
    <source>
        <dbReference type="Proteomes" id="UP000654075"/>
    </source>
</evidence>
<proteinExistence type="predicted"/>
<gene>
    <name evidence="2" type="ORF">PGLA1383_LOCUS30845</name>
</gene>